<proteinExistence type="predicted"/>
<protein>
    <submittedName>
        <fullName evidence="3">Type I phosphodiesterase/nucleotide pyrophosphatase</fullName>
    </submittedName>
</protein>
<organism evidence="3">
    <name type="scientific">Mycolicibacterium gilvum (strain PYR-GCK)</name>
    <name type="common">Mycobacterium gilvum (strain PYR-GCK)</name>
    <dbReference type="NCBI Taxonomy" id="350054"/>
    <lineage>
        <taxon>Bacteria</taxon>
        <taxon>Bacillati</taxon>
        <taxon>Actinomycetota</taxon>
        <taxon>Actinomycetes</taxon>
        <taxon>Mycobacteriales</taxon>
        <taxon>Mycobacteriaceae</taxon>
        <taxon>Mycolicibacterium</taxon>
    </lineage>
</organism>
<dbReference type="GO" id="GO:0016787">
    <property type="term" value="F:hydrolase activity"/>
    <property type="evidence" value="ECO:0007669"/>
    <property type="project" value="UniProtKB-ARBA"/>
</dbReference>
<feature type="signal peptide" evidence="2">
    <location>
        <begin position="1"/>
        <end position="32"/>
    </location>
</feature>
<dbReference type="KEGG" id="mgi:Mflv_3458"/>
<sequence>MGYANSIGRVGALAVTLGVGWAIASSAGTAYADTADSSSSSESSTAGSSASSSKPSAFSRPDSSPGTGGSATADDTTDDPDSDTDTSRGKSSIRDSADPADAEAGDAAADDDAVTDDAVDVTDDADAAAEEEVGARTVSASTATVEAGAPEPQKTSAKPSASAPRTAAPAPAPGPAAAPQATTQTLAGAISEVVTAFFAPRETPSPATPLQGSTMLASLAAVRNGLERTAIRRTNPATGFAATLVADDTPNVLVIGVDGTNLSKVLANPLLTQNFFKLIQGGTTAASTIVGHTTVSNPSWSSILTGAWGEKTGVINNVFTPWTYDTWPSVFTQLEAQNPDIETTSIANWNVISAIAASGLGVDNLFNVPEQEDDPRWFKADDVVGDLTELAIAGASADVANFMFSYFVGVDENGHMFGGDSPEYLESLANFDRNLGEIMAAVDAWEAATGEQWTIMMVTDHGHQPQLGFGHGFQSPAETTTFVVANNPDLFQQGGVNLQYSIVDVTATVMTLFGFEPAEDTDGVSLTDLDDSTVTPGDDDALLRQALQDAIAMYGYPDIGTNIALSVRTIAATIPYYVDNIVNGITSALQSLADQEIFLISPLAALAILPVKLIGDLVYIAVNIPAQIIARLTGVTGASIFPLVRPAPPSFPESPEESSTPDLIAVACTDGRVSSAVFACGAPTVAA</sequence>
<dbReference type="STRING" id="350054.Mflv_3458"/>
<feature type="compositionally biased region" description="Low complexity" evidence="1">
    <location>
        <begin position="30"/>
        <end position="74"/>
    </location>
</feature>
<dbReference type="InterPro" id="IPR017850">
    <property type="entry name" value="Alkaline_phosphatase_core_sf"/>
</dbReference>
<feature type="compositionally biased region" description="Basic and acidic residues" evidence="1">
    <location>
        <begin position="85"/>
        <end position="97"/>
    </location>
</feature>
<dbReference type="InterPro" id="IPR002591">
    <property type="entry name" value="Phosphodiest/P_Trfase"/>
</dbReference>
<gene>
    <name evidence="3" type="ordered locus">Mflv_3458</name>
</gene>
<evidence type="ECO:0000313" key="3">
    <source>
        <dbReference type="EMBL" id="ABP45933.1"/>
    </source>
</evidence>
<dbReference type="PANTHER" id="PTHR10151">
    <property type="entry name" value="ECTONUCLEOTIDE PYROPHOSPHATASE/PHOSPHODIESTERASE"/>
    <property type="match status" value="1"/>
</dbReference>
<evidence type="ECO:0000256" key="2">
    <source>
        <dbReference type="SAM" id="SignalP"/>
    </source>
</evidence>
<dbReference type="SUPFAM" id="SSF53649">
    <property type="entry name" value="Alkaline phosphatase-like"/>
    <property type="match status" value="1"/>
</dbReference>
<feature type="chain" id="PRO_5002674027" evidence="2">
    <location>
        <begin position="33"/>
        <end position="687"/>
    </location>
</feature>
<dbReference type="AlphaFoldDB" id="A4TA33"/>
<feature type="region of interest" description="Disordered" evidence="1">
    <location>
        <begin position="129"/>
        <end position="182"/>
    </location>
</feature>
<dbReference type="eggNOG" id="COG1524">
    <property type="taxonomic scope" value="Bacteria"/>
</dbReference>
<dbReference type="OrthoDB" id="1956004at2"/>
<feature type="compositionally biased region" description="Acidic residues" evidence="1">
    <location>
        <begin position="98"/>
        <end position="115"/>
    </location>
</feature>
<name>A4TA33_MYCGI</name>
<feature type="compositionally biased region" description="Acidic residues" evidence="1">
    <location>
        <begin position="75"/>
        <end position="84"/>
    </location>
</feature>
<dbReference type="Gene3D" id="3.40.720.10">
    <property type="entry name" value="Alkaline Phosphatase, subunit A"/>
    <property type="match status" value="2"/>
</dbReference>
<reference evidence="3" key="1">
    <citation type="submission" date="2007-04" db="EMBL/GenBank/DDBJ databases">
        <authorList>
            <consortium name="US DOE Joint Genome Institute"/>
            <person name="Copeland A."/>
            <person name="Lucas S."/>
            <person name="Lapidus A."/>
            <person name="Barry K."/>
            <person name="Detter J.C."/>
            <person name="Glavina del Rio T."/>
            <person name="Hammon N."/>
            <person name="Israni S."/>
            <person name="Dalin E."/>
            <person name="Tice H."/>
            <person name="Pitluck S."/>
            <person name="Chain P."/>
            <person name="Malfatti S."/>
            <person name="Shin M."/>
            <person name="Vergez L."/>
            <person name="Schmutz J."/>
            <person name="Larimer F."/>
            <person name="Land M."/>
            <person name="Hauser L."/>
            <person name="Kyrpides N."/>
            <person name="Mikhailova N."/>
            <person name="Miller C."/>
            <person name="Richardson P."/>
        </authorList>
    </citation>
    <scope>NUCLEOTIDE SEQUENCE</scope>
    <source>
        <strain evidence="3">PYR-GCK</strain>
    </source>
</reference>
<dbReference type="HOGENOM" id="CLU_025437_0_0_11"/>
<reference evidence="3" key="2">
    <citation type="journal article" date="2013" name="PLoS ONE">
        <title>A Gene Expression Study of the Activities of Aromatic Ring-Cleavage Dioxygenases in Mycobacterium gilvum PYR-GCK to Changes in Salinity and pH during Pyrene Degradation.</title>
        <authorList>
            <person name="Badejo A.C."/>
            <person name="Badejo A.O."/>
            <person name="Shin K.H."/>
            <person name="Chai Y.G."/>
        </authorList>
    </citation>
    <scope>NUCLEOTIDE SEQUENCE [LARGE SCALE GENOMIC DNA]</scope>
    <source>
        <strain evidence="3">PYR-GCK</strain>
    </source>
</reference>
<dbReference type="GO" id="GO:0005773">
    <property type="term" value="C:vacuole"/>
    <property type="evidence" value="ECO:0007669"/>
    <property type="project" value="TreeGrafter"/>
</dbReference>
<feature type="region of interest" description="Disordered" evidence="1">
    <location>
        <begin position="30"/>
        <end position="115"/>
    </location>
</feature>
<keyword evidence="2" id="KW-0732">Signal</keyword>
<feature type="compositionally biased region" description="Low complexity" evidence="1">
    <location>
        <begin position="152"/>
        <end position="169"/>
    </location>
</feature>
<evidence type="ECO:0000256" key="1">
    <source>
        <dbReference type="SAM" id="MobiDB-lite"/>
    </source>
</evidence>
<dbReference type="EMBL" id="CP000656">
    <property type="protein sequence ID" value="ABP45933.1"/>
    <property type="molecule type" value="Genomic_DNA"/>
</dbReference>
<dbReference type="PANTHER" id="PTHR10151:SF120">
    <property type="entry name" value="BIS(5'-ADENOSYL)-TRIPHOSPHATASE"/>
    <property type="match status" value="1"/>
</dbReference>
<accession>A4TA33</accession>
<dbReference type="Pfam" id="PF01663">
    <property type="entry name" value="Phosphodiest"/>
    <property type="match status" value="1"/>
</dbReference>